<feature type="region of interest" description="Disordered" evidence="1">
    <location>
        <begin position="76"/>
        <end position="136"/>
    </location>
</feature>
<dbReference type="AlphaFoldDB" id="A0A6S6WER1"/>
<dbReference type="EMBL" id="HG992986">
    <property type="protein sequence ID" value="CAE7211287.1"/>
    <property type="molecule type" value="Genomic_DNA"/>
</dbReference>
<feature type="region of interest" description="Disordered" evidence="1">
    <location>
        <begin position="194"/>
        <end position="239"/>
    </location>
</feature>
<feature type="compositionally biased region" description="Polar residues" evidence="1">
    <location>
        <begin position="125"/>
        <end position="136"/>
    </location>
</feature>
<gene>
    <name evidence="2" type="ORF">PTTW11_10150</name>
</gene>
<sequence>MSDSTRRKIDMSLFGFEHKSDSDAQHLDVVTLHQPVPQQYHTHMVYSQDAAHDLIEDYIASGDALLVQEGERMRAAEEGRAVTEEPSGAFGGRKRAASNDAIGSNDRARRPPRDSYSQVADDASTGYSQTRHGNSPINLSAARKEASSAVINVVNGNININSGTVPQSINHYPDRVRCQGHGYGNPGVYGRYPRSASSQSDFHSTHDEVYQNSDPMDGYLGDEDLDDGDLEDAGYYSDS</sequence>
<feature type="compositionally biased region" description="Acidic residues" evidence="1">
    <location>
        <begin position="220"/>
        <end position="232"/>
    </location>
</feature>
<reference evidence="2" key="1">
    <citation type="submission" date="2021-02" db="EMBL/GenBank/DDBJ databases">
        <authorList>
            <person name="Syme A R."/>
            <person name="Syme A R."/>
            <person name="Moolhuijzen P."/>
        </authorList>
    </citation>
    <scope>NUCLEOTIDE SEQUENCE</scope>
    <source>
        <strain evidence="2">W1-1</strain>
    </source>
</reference>
<organism evidence="2 3">
    <name type="scientific">Pyrenophora teres f. teres</name>
    <dbReference type="NCBI Taxonomy" id="97479"/>
    <lineage>
        <taxon>Eukaryota</taxon>
        <taxon>Fungi</taxon>
        <taxon>Dikarya</taxon>
        <taxon>Ascomycota</taxon>
        <taxon>Pezizomycotina</taxon>
        <taxon>Dothideomycetes</taxon>
        <taxon>Pleosporomycetidae</taxon>
        <taxon>Pleosporales</taxon>
        <taxon>Pleosporineae</taxon>
        <taxon>Pleosporaceae</taxon>
        <taxon>Pyrenophora</taxon>
    </lineage>
</organism>
<evidence type="ECO:0000256" key="1">
    <source>
        <dbReference type="SAM" id="MobiDB-lite"/>
    </source>
</evidence>
<proteinExistence type="predicted"/>
<evidence type="ECO:0000313" key="3">
    <source>
        <dbReference type="Proteomes" id="UP000472372"/>
    </source>
</evidence>
<accession>A0A6S6WER1</accession>
<evidence type="ECO:0000313" key="2">
    <source>
        <dbReference type="EMBL" id="CAE7211287.1"/>
    </source>
</evidence>
<dbReference type="Proteomes" id="UP000472372">
    <property type="component" value="Chromosome 10"/>
</dbReference>
<protein>
    <submittedName>
        <fullName evidence="2">Uncharacterized protein</fullName>
    </submittedName>
</protein>
<name>A0A6S6WER1_9PLEO</name>